<dbReference type="Pfam" id="PF05157">
    <property type="entry name" value="MshEN"/>
    <property type="match status" value="1"/>
</dbReference>
<evidence type="ECO:0000256" key="7">
    <source>
        <dbReference type="ARBA" id="ARBA00024382"/>
    </source>
</evidence>
<dbReference type="GO" id="GO:0008564">
    <property type="term" value="F:protein-exporting ATPase activity"/>
    <property type="evidence" value="ECO:0007669"/>
    <property type="project" value="UniProtKB-EC"/>
</dbReference>
<dbReference type="InterPro" id="IPR003593">
    <property type="entry name" value="AAA+_ATPase"/>
</dbReference>
<dbReference type="PANTHER" id="PTHR30258">
    <property type="entry name" value="TYPE II SECRETION SYSTEM PROTEIN GSPE-RELATED"/>
    <property type="match status" value="1"/>
</dbReference>
<evidence type="ECO:0000256" key="3">
    <source>
        <dbReference type="ARBA" id="ARBA00022741"/>
    </source>
</evidence>
<dbReference type="Gene3D" id="3.30.450.90">
    <property type="match status" value="1"/>
</dbReference>
<feature type="domain" description="Bacterial type II secretion system protein E" evidence="10">
    <location>
        <begin position="399"/>
        <end position="413"/>
    </location>
</feature>
<dbReference type="InterPro" id="IPR037257">
    <property type="entry name" value="T2SS_E_N_sf"/>
</dbReference>
<dbReference type="GO" id="GO:0016887">
    <property type="term" value="F:ATP hydrolysis activity"/>
    <property type="evidence" value="ECO:0007669"/>
    <property type="project" value="TreeGrafter"/>
</dbReference>
<dbReference type="GO" id="GO:0005524">
    <property type="term" value="F:ATP binding"/>
    <property type="evidence" value="ECO:0007669"/>
    <property type="project" value="UniProtKB-KW"/>
</dbReference>
<evidence type="ECO:0000256" key="6">
    <source>
        <dbReference type="ARBA" id="ARBA00022967"/>
    </source>
</evidence>
<comment type="similarity">
    <text evidence="1">Belongs to the GSP E family.</text>
</comment>
<evidence type="ECO:0000259" key="10">
    <source>
        <dbReference type="PROSITE" id="PS00662"/>
    </source>
</evidence>
<sequence length="584" mass="64458">MGDPTHSASVPGTHTFCRPHRTMSQDVSTAGRLDKHQLASAADAIRSQRPIQDFAPELGFEDASGLLRAIADSMRLKLADLTDIEIDEQILEGFPVRLIHRYEVFPIAKESDALVVALSNPFDFQAIDALSAATGQIIQPVVSDPEQVRDLIKRFLGVGAETIDGLLALQKDEDLGELNSLTGQDLEDAEVAQQASVVRLVNEILSEAIEARASDIHIEAQEKGIKIRYRIDGVLQRQPAPPEMNQFRSAIVSRLKIMARLNIAEKRVPQDGRIKIRVKGREVDIRVSIIPMLHGEGIVMRVLDKENLRFSLADIGMPDDVYQRFQKLIRLPHGIILVTGPTGSGKTTTLYSALSEIQDEETKIITTEDPIEYQLEGINQIQVHKKVGLTFAASLRSILRHDPDVVLVGEIRDLETAENATQASLTGHLVFSTLHTNDSAGAFMRLCDMGVEPFLVSSTVEGVMAQRLVRKLCPECREPDLRRQADLPDDFPYEQAKENGTVVYHPVGCSACRGSGYRGRMGLYELLVANDEIRDLATNQAASNEIKKAAVRGGMKTLRQDGWNKVMQGVTSIDEVLRVTKADA</sequence>
<dbReference type="EMBL" id="SJPZ01000001">
    <property type="protein sequence ID" value="TWU65634.1"/>
    <property type="molecule type" value="Genomic_DNA"/>
</dbReference>
<dbReference type="PROSITE" id="PS00662">
    <property type="entry name" value="T2SP_E"/>
    <property type="match status" value="1"/>
</dbReference>
<dbReference type="PANTHER" id="PTHR30258:SF2">
    <property type="entry name" value="COMG OPERON PROTEIN 1"/>
    <property type="match status" value="1"/>
</dbReference>
<dbReference type="InterPro" id="IPR001482">
    <property type="entry name" value="T2SS/T4SS_dom"/>
</dbReference>
<dbReference type="Proteomes" id="UP000316476">
    <property type="component" value="Unassembled WGS sequence"/>
</dbReference>
<dbReference type="GO" id="GO:0015628">
    <property type="term" value="P:protein secretion by the type II secretion system"/>
    <property type="evidence" value="ECO:0007669"/>
    <property type="project" value="InterPro"/>
</dbReference>
<keyword evidence="2" id="KW-0813">Transport</keyword>
<dbReference type="NCBIfam" id="TIGR02533">
    <property type="entry name" value="type_II_gspE"/>
    <property type="match status" value="1"/>
</dbReference>
<dbReference type="InterPro" id="IPR027417">
    <property type="entry name" value="P-loop_NTPase"/>
</dbReference>
<dbReference type="InterPro" id="IPR007831">
    <property type="entry name" value="T2SS_GspE_N"/>
</dbReference>
<dbReference type="SUPFAM" id="SSF160246">
    <property type="entry name" value="EspE N-terminal domain-like"/>
    <property type="match status" value="1"/>
</dbReference>
<dbReference type="InterPro" id="IPR013369">
    <property type="entry name" value="T2SS_GspE"/>
</dbReference>
<evidence type="ECO:0000256" key="1">
    <source>
        <dbReference type="ARBA" id="ARBA00006611"/>
    </source>
</evidence>
<comment type="caution">
    <text evidence="11">The sequence shown here is derived from an EMBL/GenBank/DDBJ whole genome shotgun (WGS) entry which is preliminary data.</text>
</comment>
<reference evidence="11 12" key="1">
    <citation type="submission" date="2019-02" db="EMBL/GenBank/DDBJ databases">
        <title>Deep-cultivation of Planctomycetes and their phenomic and genomic characterization uncovers novel biology.</title>
        <authorList>
            <person name="Wiegand S."/>
            <person name="Jogler M."/>
            <person name="Boedeker C."/>
            <person name="Pinto D."/>
            <person name="Vollmers J."/>
            <person name="Rivas-Marin E."/>
            <person name="Kohn T."/>
            <person name="Peeters S.H."/>
            <person name="Heuer A."/>
            <person name="Rast P."/>
            <person name="Oberbeckmann S."/>
            <person name="Bunk B."/>
            <person name="Jeske O."/>
            <person name="Meyerdierks A."/>
            <person name="Storesund J.E."/>
            <person name="Kallscheuer N."/>
            <person name="Luecker S."/>
            <person name="Lage O.M."/>
            <person name="Pohl T."/>
            <person name="Merkel B.J."/>
            <person name="Hornburger P."/>
            <person name="Mueller R.-W."/>
            <person name="Bruemmer F."/>
            <person name="Labrenz M."/>
            <person name="Spormann A.M."/>
            <person name="Op Den Camp H."/>
            <person name="Overmann J."/>
            <person name="Amann R."/>
            <person name="Jetten M.S.M."/>
            <person name="Mascher T."/>
            <person name="Medema M.H."/>
            <person name="Devos D.P."/>
            <person name="Kaster A.-K."/>
            <person name="Ovreas L."/>
            <person name="Rohde M."/>
            <person name="Galperin M.Y."/>
            <person name="Jogler C."/>
        </authorList>
    </citation>
    <scope>NUCLEOTIDE SEQUENCE [LARGE SCALE GENOMIC DNA]</scope>
    <source>
        <strain evidence="11 12">V7</strain>
    </source>
</reference>
<keyword evidence="3" id="KW-0547">Nucleotide-binding</keyword>
<organism evidence="11 12">
    <name type="scientific">Crateriforma conspicua</name>
    <dbReference type="NCBI Taxonomy" id="2527996"/>
    <lineage>
        <taxon>Bacteria</taxon>
        <taxon>Pseudomonadati</taxon>
        <taxon>Planctomycetota</taxon>
        <taxon>Planctomycetia</taxon>
        <taxon>Planctomycetales</taxon>
        <taxon>Planctomycetaceae</taxon>
        <taxon>Crateriforma</taxon>
    </lineage>
</organism>
<dbReference type="Gene3D" id="3.40.50.300">
    <property type="entry name" value="P-loop containing nucleotide triphosphate hydrolases"/>
    <property type="match status" value="1"/>
</dbReference>
<evidence type="ECO:0000313" key="12">
    <source>
        <dbReference type="Proteomes" id="UP000316476"/>
    </source>
</evidence>
<keyword evidence="4" id="KW-0067">ATP-binding</keyword>
<evidence type="ECO:0000256" key="9">
    <source>
        <dbReference type="SAM" id="MobiDB-lite"/>
    </source>
</evidence>
<accession>A0A5C6FTK9</accession>
<evidence type="ECO:0000256" key="5">
    <source>
        <dbReference type="ARBA" id="ARBA00022927"/>
    </source>
</evidence>
<dbReference type="GO" id="GO:0015627">
    <property type="term" value="C:type II protein secretion system complex"/>
    <property type="evidence" value="ECO:0007669"/>
    <property type="project" value="InterPro"/>
</dbReference>
<proteinExistence type="inferred from homology"/>
<dbReference type="FunFam" id="3.30.450.90:FF:000001">
    <property type="entry name" value="Type II secretion system ATPase GspE"/>
    <property type="match status" value="1"/>
</dbReference>
<feature type="compositionally biased region" description="Polar residues" evidence="9">
    <location>
        <begin position="1"/>
        <end position="12"/>
    </location>
</feature>
<gene>
    <name evidence="11" type="primary">xpsE_1</name>
    <name evidence="11" type="ORF">V7x_11820</name>
</gene>
<dbReference type="Gene3D" id="3.30.300.160">
    <property type="entry name" value="Type II secretion system, protein E, N-terminal domain"/>
    <property type="match status" value="1"/>
</dbReference>
<dbReference type="FunFam" id="3.40.50.300:FF:000398">
    <property type="entry name" value="Type IV pilus assembly ATPase PilB"/>
    <property type="match status" value="1"/>
</dbReference>
<dbReference type="EC" id="7.4.2.8" evidence="7"/>
<dbReference type="AlphaFoldDB" id="A0A5C6FTK9"/>
<evidence type="ECO:0000256" key="8">
    <source>
        <dbReference type="ARBA" id="ARBA00034006"/>
    </source>
</evidence>
<dbReference type="GO" id="GO:0005886">
    <property type="term" value="C:plasma membrane"/>
    <property type="evidence" value="ECO:0007669"/>
    <property type="project" value="TreeGrafter"/>
</dbReference>
<evidence type="ECO:0000256" key="4">
    <source>
        <dbReference type="ARBA" id="ARBA00022840"/>
    </source>
</evidence>
<dbReference type="SUPFAM" id="SSF52540">
    <property type="entry name" value="P-loop containing nucleoside triphosphate hydrolases"/>
    <property type="match status" value="1"/>
</dbReference>
<name>A0A5C6FTK9_9PLAN</name>
<dbReference type="Pfam" id="PF00437">
    <property type="entry name" value="T2SSE"/>
    <property type="match status" value="1"/>
</dbReference>
<comment type="catalytic activity">
    <reaction evidence="8">
        <text>ATP + H2O + cellular proteinSide 1 = ADP + phosphate + cellular proteinSide 2.</text>
        <dbReference type="EC" id="7.4.2.8"/>
    </reaction>
</comment>
<evidence type="ECO:0000313" key="11">
    <source>
        <dbReference type="EMBL" id="TWU65634.1"/>
    </source>
</evidence>
<keyword evidence="6" id="KW-1278">Translocase</keyword>
<dbReference type="CDD" id="cd01129">
    <property type="entry name" value="PulE-GspE-like"/>
    <property type="match status" value="1"/>
</dbReference>
<evidence type="ECO:0000256" key="2">
    <source>
        <dbReference type="ARBA" id="ARBA00022448"/>
    </source>
</evidence>
<keyword evidence="5" id="KW-0653">Protein transport</keyword>
<feature type="region of interest" description="Disordered" evidence="9">
    <location>
        <begin position="1"/>
        <end position="30"/>
    </location>
</feature>
<dbReference type="SMART" id="SM00382">
    <property type="entry name" value="AAA"/>
    <property type="match status" value="1"/>
</dbReference>
<protein>
    <recommendedName>
        <fullName evidence="7">protein-secreting ATPase</fullName>
        <ecNumber evidence="7">7.4.2.8</ecNumber>
    </recommendedName>
</protein>